<evidence type="ECO:0000313" key="1">
    <source>
        <dbReference type="EMBL" id="MCR8826598.1"/>
    </source>
</evidence>
<protein>
    <submittedName>
        <fullName evidence="1">Uncharacterized protein</fullName>
    </submittedName>
</protein>
<sequence>MPLMTGTKIPRHMRLFELMRQKERAEQTAARVACLPRQISSGQADAFKEMAQQSLMRRL</sequence>
<accession>A0ABT1Z0E7</accession>
<organism evidence="1 2">
    <name type="scientific">Pseudosulfitobacter koreensis</name>
    <dbReference type="NCBI Taxonomy" id="2968472"/>
    <lineage>
        <taxon>Bacteria</taxon>
        <taxon>Pseudomonadati</taxon>
        <taxon>Pseudomonadota</taxon>
        <taxon>Alphaproteobacteria</taxon>
        <taxon>Rhodobacterales</taxon>
        <taxon>Roseobacteraceae</taxon>
        <taxon>Pseudosulfitobacter</taxon>
    </lineage>
</organism>
<dbReference type="EMBL" id="JANKJG010000005">
    <property type="protein sequence ID" value="MCR8826598.1"/>
    <property type="molecule type" value="Genomic_DNA"/>
</dbReference>
<name>A0ABT1Z0E7_9RHOB</name>
<comment type="caution">
    <text evidence="1">The sequence shown here is derived from an EMBL/GenBank/DDBJ whole genome shotgun (WGS) entry which is preliminary data.</text>
</comment>
<dbReference type="Proteomes" id="UP001165396">
    <property type="component" value="Unassembled WGS sequence"/>
</dbReference>
<dbReference type="RefSeq" id="WP_258294309.1">
    <property type="nucleotide sequence ID" value="NZ_JANKJG010000005.1"/>
</dbReference>
<evidence type="ECO:0000313" key="2">
    <source>
        <dbReference type="Proteomes" id="UP001165396"/>
    </source>
</evidence>
<gene>
    <name evidence="1" type="ORF">NTA49_08615</name>
</gene>
<proteinExistence type="predicted"/>
<keyword evidence="2" id="KW-1185">Reference proteome</keyword>
<reference evidence="1" key="1">
    <citation type="submission" date="2022-07" db="EMBL/GenBank/DDBJ databases">
        <title>Pseudosulfitobacter sp. strain AP-MA-4, whole genome sequence.</title>
        <authorList>
            <person name="Jiang Y."/>
        </authorList>
    </citation>
    <scope>NUCLEOTIDE SEQUENCE</scope>
    <source>
        <strain evidence="1">AP-MA-4</strain>
    </source>
</reference>